<feature type="domain" description="Mutator-like transposase" evidence="1">
    <location>
        <begin position="192"/>
        <end position="299"/>
    </location>
</feature>
<dbReference type="PANTHER" id="PTHR47018:SF3">
    <property type="entry name" value="MYCBP-ASSOCIATED PROTEIN"/>
    <property type="match status" value="1"/>
</dbReference>
<comment type="caution">
    <text evidence="2">The sequence shown here is derived from an EMBL/GenBank/DDBJ whole genome shotgun (WGS) entry which is preliminary data.</text>
</comment>
<name>A0AAV4D430_9GAST</name>
<reference evidence="2 3" key="1">
    <citation type="journal article" date="2021" name="Elife">
        <title>Chloroplast acquisition without the gene transfer in kleptoplastic sea slugs, Plakobranchus ocellatus.</title>
        <authorList>
            <person name="Maeda T."/>
            <person name="Takahashi S."/>
            <person name="Yoshida T."/>
            <person name="Shimamura S."/>
            <person name="Takaki Y."/>
            <person name="Nagai Y."/>
            <person name="Toyoda A."/>
            <person name="Suzuki Y."/>
            <person name="Arimoto A."/>
            <person name="Ishii H."/>
            <person name="Satoh N."/>
            <person name="Nishiyama T."/>
            <person name="Hasebe M."/>
            <person name="Maruyama T."/>
            <person name="Minagawa J."/>
            <person name="Obokata J."/>
            <person name="Shigenobu S."/>
        </authorList>
    </citation>
    <scope>NUCLEOTIDE SEQUENCE [LARGE SCALE GENOMIC DNA]</scope>
</reference>
<proteinExistence type="predicted"/>
<protein>
    <recommendedName>
        <fullName evidence="1">Mutator-like transposase domain-containing protein</fullName>
    </recommendedName>
</protein>
<dbReference type="InterPro" id="IPR049012">
    <property type="entry name" value="Mutator_transp_dom"/>
</dbReference>
<dbReference type="EMBL" id="BLXT01007353">
    <property type="protein sequence ID" value="GFO38783.1"/>
    <property type="molecule type" value="Genomic_DNA"/>
</dbReference>
<sequence length="457" mass="50940">MLVNLPQQSKDLLQANGFSVSRSDRPASRTAVDMTIEQTINKHAKTSGGIVGFSRSLPAYYRWCVTRHNRAQYVSATYQMANIESKNCETHKESSLSERKLSEKAVKKTMDTFSAFLNPFDTEREHLVCISSGQKVPEDIADDPVKVEDVGKKSFKEFVITTSCQLIVSHVPLWKGRKKKEGQDAYDAWFAAHKPLCTANHDGSAGMMEVEASRVLWGRSLERKFRYTTIISDGDSKTYNEIIKLNPYPGAEVVKEECNNHVAKRLGTGLRNLISAEKKKGNTLGGKKAGALTQRAIAYGKVPPPHQGKSSCYLAPRVAEAVRPDYERFTTDALLSRCLRGMTQNANESLHAQIWQRCPKHLFAGRKRIELATTMTIANFNCGRLGLQQFISAAGCNVNSNTISRGQRRDAKRVARAQMRQLESSKKRRLEISIATSRAQQEYEKLEGGPSCASGVF</sequence>
<organism evidence="2 3">
    <name type="scientific">Plakobranchus ocellatus</name>
    <dbReference type="NCBI Taxonomy" id="259542"/>
    <lineage>
        <taxon>Eukaryota</taxon>
        <taxon>Metazoa</taxon>
        <taxon>Spiralia</taxon>
        <taxon>Lophotrochozoa</taxon>
        <taxon>Mollusca</taxon>
        <taxon>Gastropoda</taxon>
        <taxon>Heterobranchia</taxon>
        <taxon>Euthyneura</taxon>
        <taxon>Panpulmonata</taxon>
        <taxon>Sacoglossa</taxon>
        <taxon>Placobranchoidea</taxon>
        <taxon>Plakobranchidae</taxon>
        <taxon>Plakobranchus</taxon>
    </lineage>
</organism>
<evidence type="ECO:0000313" key="3">
    <source>
        <dbReference type="Proteomes" id="UP000735302"/>
    </source>
</evidence>
<accession>A0AAV4D430</accession>
<keyword evidence="3" id="KW-1185">Reference proteome</keyword>
<dbReference type="AlphaFoldDB" id="A0AAV4D430"/>
<evidence type="ECO:0000313" key="2">
    <source>
        <dbReference type="EMBL" id="GFO38783.1"/>
    </source>
</evidence>
<dbReference type="Proteomes" id="UP000735302">
    <property type="component" value="Unassembled WGS sequence"/>
</dbReference>
<evidence type="ECO:0000259" key="1">
    <source>
        <dbReference type="Pfam" id="PF20700"/>
    </source>
</evidence>
<dbReference type="Pfam" id="PF20700">
    <property type="entry name" value="Mutator"/>
    <property type="match status" value="1"/>
</dbReference>
<gene>
    <name evidence="2" type="ORF">PoB_006528800</name>
</gene>
<dbReference type="PANTHER" id="PTHR47018">
    <property type="entry name" value="CXC DOMAIN-CONTAINING PROTEIN-RELATED"/>
    <property type="match status" value="1"/>
</dbReference>